<protein>
    <submittedName>
        <fullName evidence="2">Heterocyst differentiation protein HetP</fullName>
    </submittedName>
</protein>
<evidence type="ECO:0000256" key="1">
    <source>
        <dbReference type="SAM" id="MobiDB-lite"/>
    </source>
</evidence>
<evidence type="ECO:0000313" key="2">
    <source>
        <dbReference type="EMBL" id="GET36670.1"/>
    </source>
</evidence>
<dbReference type="EMBL" id="BLAY01000016">
    <property type="protein sequence ID" value="GET36670.1"/>
    <property type="molecule type" value="Genomic_DNA"/>
</dbReference>
<keyword evidence="3" id="KW-1185">Reference proteome</keyword>
<accession>A0AAV3X9B8</accession>
<organism evidence="2 3">
    <name type="scientific">Microseira wollei NIES-4236</name>
    <dbReference type="NCBI Taxonomy" id="2530354"/>
    <lineage>
        <taxon>Bacteria</taxon>
        <taxon>Bacillati</taxon>
        <taxon>Cyanobacteriota</taxon>
        <taxon>Cyanophyceae</taxon>
        <taxon>Oscillatoriophycideae</taxon>
        <taxon>Aerosakkonematales</taxon>
        <taxon>Aerosakkonemataceae</taxon>
        <taxon>Microseira</taxon>
    </lineage>
</organism>
<name>A0AAV3X9B8_9CYAN</name>
<dbReference type="AlphaFoldDB" id="A0AAV3X9B8"/>
<feature type="region of interest" description="Disordered" evidence="1">
    <location>
        <begin position="66"/>
        <end position="93"/>
    </location>
</feature>
<evidence type="ECO:0000313" key="3">
    <source>
        <dbReference type="Proteomes" id="UP001050975"/>
    </source>
</evidence>
<dbReference type="NCBIfam" id="NF037966">
    <property type="entry name" value="HetP_family"/>
    <property type="match status" value="1"/>
</dbReference>
<proteinExistence type="predicted"/>
<comment type="caution">
    <text evidence="2">The sequence shown here is derived from an EMBL/GenBank/DDBJ whole genome shotgun (WGS) entry which is preliminary data.</text>
</comment>
<gene>
    <name evidence="2" type="primary">hetP_1</name>
    <name evidence="2" type="ORF">MiSe_14220</name>
</gene>
<dbReference type="InterPro" id="IPR049598">
    <property type="entry name" value="HetP-like"/>
</dbReference>
<reference evidence="2" key="1">
    <citation type="submission" date="2019-10" db="EMBL/GenBank/DDBJ databases">
        <title>Draft genome sequece of Microseira wollei NIES-4236.</title>
        <authorList>
            <person name="Yamaguchi H."/>
            <person name="Suzuki S."/>
            <person name="Kawachi M."/>
        </authorList>
    </citation>
    <scope>NUCLEOTIDE SEQUENCE</scope>
    <source>
        <strain evidence="2">NIES-4236</strain>
    </source>
</reference>
<dbReference type="RefSeq" id="WP_226576757.1">
    <property type="nucleotide sequence ID" value="NZ_BLAY01000016.1"/>
</dbReference>
<dbReference type="Proteomes" id="UP001050975">
    <property type="component" value="Unassembled WGS sequence"/>
</dbReference>
<sequence>MNKQFSSDNTLDKFLTDEQFEQVVEAIRQEKYAWACVLIFRFAGYNPLHYIPYRTYKFILKATGQKRQSHQNKPDSIARVNSGGVTNNDRSYDPNNLGALADLEYLEIASDRQTEIKGGYRELPLDLSHWYYLSE</sequence>